<dbReference type="InterPro" id="IPR003593">
    <property type="entry name" value="AAA+_ATPase"/>
</dbReference>
<dbReference type="InterPro" id="IPR008868">
    <property type="entry name" value="TniB"/>
</dbReference>
<dbReference type="PANTHER" id="PTHR35894:SF1">
    <property type="entry name" value="PHOSPHORIBULOKINASE _ URIDINE KINASE FAMILY"/>
    <property type="match status" value="1"/>
</dbReference>
<sequence length="320" mass="36469">MATPVPKRTRSRRLTLTDSSLFITEGRPLLQKTASTYLERSDEERIRYIKGSRWVSYDAAQKILIRLEDLLQYPKSHRMPNLLIVGETNSGKTLLAKYFCKRHPSQNDPASEAANIPVMYIQAPISPDEGRFYNAILDLLFAPYKPSDRADRKQAQVIKLLRVVGLKMLIIDEIQHILAGAMAKQRIFLNLIKYLGNELQIPIVGIGVREAFRAIQTDPQLSNRFRVVTLSPWKFGEPFKDLLRTFESTLPLHHPSYLEEETLANKILALTDGYIGEISGLLTSAAEHAIKTGRERIDKKVLDQIDWIPPAERRTEPVDI</sequence>
<dbReference type="Proteomes" id="UP000480275">
    <property type="component" value="Unassembled WGS sequence"/>
</dbReference>
<dbReference type="InterPro" id="IPR027417">
    <property type="entry name" value="P-loop_NTPase"/>
</dbReference>
<evidence type="ECO:0000313" key="2">
    <source>
        <dbReference type="EMBL" id="MQY52764.1"/>
    </source>
</evidence>
<dbReference type="CDD" id="cd00009">
    <property type="entry name" value="AAA"/>
    <property type="match status" value="1"/>
</dbReference>
<evidence type="ECO:0000313" key="3">
    <source>
        <dbReference type="Proteomes" id="UP000480275"/>
    </source>
</evidence>
<dbReference type="AlphaFoldDB" id="A0A6L5K1I5"/>
<organism evidence="2 3">
    <name type="scientific">Rhodocyclus tenuis</name>
    <name type="common">Rhodospirillum tenue</name>
    <dbReference type="NCBI Taxonomy" id="1066"/>
    <lineage>
        <taxon>Bacteria</taxon>
        <taxon>Pseudomonadati</taxon>
        <taxon>Pseudomonadota</taxon>
        <taxon>Betaproteobacteria</taxon>
        <taxon>Rhodocyclales</taxon>
        <taxon>Rhodocyclaceae</taxon>
        <taxon>Rhodocyclus</taxon>
    </lineage>
</organism>
<feature type="domain" description="AAA+ ATPase" evidence="1">
    <location>
        <begin position="78"/>
        <end position="296"/>
    </location>
</feature>
<gene>
    <name evidence="2" type="ORF">GHK24_13395</name>
</gene>
<accession>A0A6L5K1I5</accession>
<comment type="caution">
    <text evidence="2">The sequence shown here is derived from an EMBL/GenBank/DDBJ whole genome shotgun (WGS) entry which is preliminary data.</text>
</comment>
<dbReference type="PANTHER" id="PTHR35894">
    <property type="entry name" value="GENERAL SECRETION PATHWAY PROTEIN A-RELATED"/>
    <property type="match status" value="1"/>
</dbReference>
<proteinExistence type="predicted"/>
<evidence type="ECO:0000259" key="1">
    <source>
        <dbReference type="SMART" id="SM00382"/>
    </source>
</evidence>
<dbReference type="SMART" id="SM00382">
    <property type="entry name" value="AAA"/>
    <property type="match status" value="1"/>
</dbReference>
<dbReference type="SUPFAM" id="SSF52540">
    <property type="entry name" value="P-loop containing nucleoside triphosphate hydrolases"/>
    <property type="match status" value="1"/>
</dbReference>
<dbReference type="EMBL" id="WIXJ01000019">
    <property type="protein sequence ID" value="MQY52764.1"/>
    <property type="molecule type" value="Genomic_DNA"/>
</dbReference>
<name>A0A6L5K1I5_RHOTE</name>
<dbReference type="OrthoDB" id="14765at2"/>
<reference evidence="2 3" key="1">
    <citation type="submission" date="2019-10" db="EMBL/GenBank/DDBJ databases">
        <title>Whole-genome sequence of the purple nonsulfur photosynthetic bacterium Rhodocyclus tenuis.</title>
        <authorList>
            <person name="Kyndt J.A."/>
            <person name="Meyer T.E."/>
        </authorList>
    </citation>
    <scope>NUCLEOTIDE SEQUENCE [LARGE SCALE GENOMIC DNA]</scope>
    <source>
        <strain evidence="2 3">DSM 110</strain>
    </source>
</reference>
<dbReference type="Pfam" id="PF05621">
    <property type="entry name" value="TniB"/>
    <property type="match status" value="1"/>
</dbReference>
<dbReference type="Gene3D" id="3.40.50.300">
    <property type="entry name" value="P-loop containing nucleotide triphosphate hydrolases"/>
    <property type="match status" value="1"/>
</dbReference>
<dbReference type="InterPro" id="IPR052026">
    <property type="entry name" value="ExeA_AAA_ATPase_DNA-bind"/>
</dbReference>
<protein>
    <submittedName>
        <fullName evidence="2">AAA family ATPase</fullName>
    </submittedName>
</protein>